<dbReference type="InterPro" id="IPR012337">
    <property type="entry name" value="RNaseH-like_sf"/>
</dbReference>
<dbReference type="Gene3D" id="3.30.420.10">
    <property type="entry name" value="Ribonuclease H-like superfamily/Ribonuclease H"/>
    <property type="match status" value="1"/>
</dbReference>
<dbReference type="AlphaFoldDB" id="A0A0C9YER4"/>
<evidence type="ECO:0000313" key="2">
    <source>
        <dbReference type="Proteomes" id="UP000054018"/>
    </source>
</evidence>
<organism evidence="1 2">
    <name type="scientific">Pisolithus microcarpus 441</name>
    <dbReference type="NCBI Taxonomy" id="765257"/>
    <lineage>
        <taxon>Eukaryota</taxon>
        <taxon>Fungi</taxon>
        <taxon>Dikarya</taxon>
        <taxon>Basidiomycota</taxon>
        <taxon>Agaricomycotina</taxon>
        <taxon>Agaricomycetes</taxon>
        <taxon>Agaricomycetidae</taxon>
        <taxon>Boletales</taxon>
        <taxon>Sclerodermatineae</taxon>
        <taxon>Pisolithaceae</taxon>
        <taxon>Pisolithus</taxon>
    </lineage>
</organism>
<dbReference type="InterPro" id="IPR036397">
    <property type="entry name" value="RNaseH_sf"/>
</dbReference>
<reference evidence="1 2" key="1">
    <citation type="submission" date="2014-04" db="EMBL/GenBank/DDBJ databases">
        <authorList>
            <consortium name="DOE Joint Genome Institute"/>
            <person name="Kuo A."/>
            <person name="Kohler A."/>
            <person name="Costa M.D."/>
            <person name="Nagy L.G."/>
            <person name="Floudas D."/>
            <person name="Copeland A."/>
            <person name="Barry K.W."/>
            <person name="Cichocki N."/>
            <person name="Veneault-Fourrey C."/>
            <person name="LaButti K."/>
            <person name="Lindquist E.A."/>
            <person name="Lipzen A."/>
            <person name="Lundell T."/>
            <person name="Morin E."/>
            <person name="Murat C."/>
            <person name="Sun H."/>
            <person name="Tunlid A."/>
            <person name="Henrissat B."/>
            <person name="Grigoriev I.V."/>
            <person name="Hibbett D.S."/>
            <person name="Martin F."/>
            <person name="Nordberg H.P."/>
            <person name="Cantor M.N."/>
            <person name="Hua S.X."/>
        </authorList>
    </citation>
    <scope>NUCLEOTIDE SEQUENCE [LARGE SCALE GENOMIC DNA]</scope>
    <source>
        <strain evidence="1 2">441</strain>
    </source>
</reference>
<evidence type="ECO:0000313" key="1">
    <source>
        <dbReference type="EMBL" id="KIK15061.1"/>
    </source>
</evidence>
<dbReference type="OrthoDB" id="3268967at2759"/>
<dbReference type="SUPFAM" id="SSF53098">
    <property type="entry name" value="Ribonuclease H-like"/>
    <property type="match status" value="1"/>
</dbReference>
<accession>A0A0C9YER4</accession>
<dbReference type="Proteomes" id="UP000054018">
    <property type="component" value="Unassembled WGS sequence"/>
</dbReference>
<proteinExistence type="predicted"/>
<dbReference type="PANTHER" id="PTHR37984:SF15">
    <property type="entry name" value="INTEGRASE CATALYTIC DOMAIN-CONTAINING PROTEIN"/>
    <property type="match status" value="1"/>
</dbReference>
<dbReference type="STRING" id="765257.A0A0C9YER4"/>
<dbReference type="PANTHER" id="PTHR37984">
    <property type="entry name" value="PROTEIN CBG26694"/>
    <property type="match status" value="1"/>
</dbReference>
<protein>
    <submittedName>
        <fullName evidence="1">Uncharacterized protein</fullName>
    </submittedName>
</protein>
<dbReference type="EMBL" id="KN833908">
    <property type="protein sequence ID" value="KIK15061.1"/>
    <property type="molecule type" value="Genomic_DNA"/>
</dbReference>
<reference evidence="2" key="2">
    <citation type="submission" date="2015-01" db="EMBL/GenBank/DDBJ databases">
        <title>Evolutionary Origins and Diversification of the Mycorrhizal Mutualists.</title>
        <authorList>
            <consortium name="DOE Joint Genome Institute"/>
            <consortium name="Mycorrhizal Genomics Consortium"/>
            <person name="Kohler A."/>
            <person name="Kuo A."/>
            <person name="Nagy L.G."/>
            <person name="Floudas D."/>
            <person name="Copeland A."/>
            <person name="Barry K.W."/>
            <person name="Cichocki N."/>
            <person name="Veneault-Fourrey C."/>
            <person name="LaButti K."/>
            <person name="Lindquist E.A."/>
            <person name="Lipzen A."/>
            <person name="Lundell T."/>
            <person name="Morin E."/>
            <person name="Murat C."/>
            <person name="Riley R."/>
            <person name="Ohm R."/>
            <person name="Sun H."/>
            <person name="Tunlid A."/>
            <person name="Henrissat B."/>
            <person name="Grigoriev I.V."/>
            <person name="Hibbett D.S."/>
            <person name="Martin F."/>
        </authorList>
    </citation>
    <scope>NUCLEOTIDE SEQUENCE [LARGE SCALE GENOMIC DNA]</scope>
    <source>
        <strain evidence="2">441</strain>
    </source>
</reference>
<dbReference type="HOGENOM" id="CLU_2134526_0_0_1"/>
<keyword evidence="2" id="KW-1185">Reference proteome</keyword>
<dbReference type="GO" id="GO:0003676">
    <property type="term" value="F:nucleic acid binding"/>
    <property type="evidence" value="ECO:0007669"/>
    <property type="project" value="InterPro"/>
</dbReference>
<sequence length="113" mass="12814">MSLVHLVPVNTTIQASKLTWVFIQEIMRLHGLPDMIVSDHDVKFTSQFWSFHPQMDGASKQVIQNISQILQGLVSPDQQDWAGKLPMVKFAINSSISSSMEFALFELMYGYLP</sequence>
<gene>
    <name evidence="1" type="ORF">PISMIDRAFT_16783</name>
</gene>
<dbReference type="InterPro" id="IPR050951">
    <property type="entry name" value="Retrovirus_Pol_polyprotein"/>
</dbReference>
<name>A0A0C9YER4_9AGAM</name>